<proteinExistence type="predicted"/>
<organism evidence="1 2">
    <name type="scientific">Photobacterium profundum (strain SS9)</name>
    <dbReference type="NCBI Taxonomy" id="298386"/>
    <lineage>
        <taxon>Bacteria</taxon>
        <taxon>Pseudomonadati</taxon>
        <taxon>Pseudomonadota</taxon>
        <taxon>Gammaproteobacteria</taxon>
        <taxon>Vibrionales</taxon>
        <taxon>Vibrionaceae</taxon>
        <taxon>Photobacterium</taxon>
    </lineage>
</organism>
<dbReference type="STRING" id="298386.PBPRB0806"/>
<keyword evidence="2" id="KW-1185">Reference proteome</keyword>
<sequence>MPPISRNDYSLYAAPVHRADFTLCHWEDAPPNRQLVHLPWFFAPFQGFKDYFPLRNQHSFWHMLAPANTLLLVCSVLPSTPLLGFTG</sequence>
<evidence type="ECO:0000313" key="2">
    <source>
        <dbReference type="Proteomes" id="UP000000593"/>
    </source>
</evidence>
<name>Q6LJ52_PHOPR</name>
<dbReference type="HOGENOM" id="CLU_2480654_0_0_6"/>
<accession>Q6LJ52</accession>
<evidence type="ECO:0000313" key="1">
    <source>
        <dbReference type="EMBL" id="CAG22678.1"/>
    </source>
</evidence>
<dbReference type="Proteomes" id="UP000000593">
    <property type="component" value="Chromosome 2"/>
</dbReference>
<gene>
    <name evidence="1" type="ordered locus">PBPRB0806</name>
</gene>
<protein>
    <submittedName>
        <fullName evidence="1">Uncharacterized protein</fullName>
    </submittedName>
</protein>
<dbReference type="AlphaFoldDB" id="Q6LJ52"/>
<reference evidence="2" key="1">
    <citation type="journal article" date="2005" name="Science">
        <title>Life at depth: Photobacterium profundum genome sequence and expression analysis.</title>
        <authorList>
            <person name="Vezzi A."/>
            <person name="Campanaro S."/>
            <person name="D'Angelo M."/>
            <person name="Simonato F."/>
            <person name="Vitulo N."/>
            <person name="Lauro F.M."/>
            <person name="Cestaro A."/>
            <person name="Malacrida G."/>
            <person name="Simionati B."/>
            <person name="Cannata N."/>
            <person name="Romualdi C."/>
            <person name="Bartlett D.H."/>
            <person name="Valle G."/>
        </authorList>
    </citation>
    <scope>NUCLEOTIDE SEQUENCE [LARGE SCALE GENOMIC DNA]</scope>
    <source>
        <strain evidence="2">ATCC BAA-1253 / SS9</strain>
    </source>
</reference>
<dbReference type="EMBL" id="CR378677">
    <property type="protein sequence ID" value="CAG22678.1"/>
    <property type="molecule type" value="Genomic_DNA"/>
</dbReference>
<dbReference type="KEGG" id="ppr:PBPRB0806"/>